<name>A0A415N157_9FIRM</name>
<accession>A0A415N157</accession>
<evidence type="ECO:0000259" key="2">
    <source>
        <dbReference type="Pfam" id="PF04233"/>
    </source>
</evidence>
<evidence type="ECO:0000256" key="1">
    <source>
        <dbReference type="SAM" id="Coils"/>
    </source>
</evidence>
<keyword evidence="1" id="KW-0175">Coiled coil</keyword>
<dbReference type="Proteomes" id="UP000283325">
    <property type="component" value="Unassembled WGS sequence"/>
</dbReference>
<sequence>MNKAQKEVQQAQLNDEKKVIKLLELVYEQAKKDCEQKIRELSARTDLENLQSIIYQKEYQQIMVDQIESILYDLHEGQFTTIADYLQQSYINGYVGMYYDLHLSGIPLVVPINQDQVVKAVRTDSKLSSGLYTKLGEDVGYLKRSIRAELSRGIASGSTWNEMALRIAKGMNSPFRKAYNNAIRIARTEGHRIQNEAALDGQHGAKKKGADIVKQWDSTLDGRTRDEHRECDGQIREIDEPFDVGGEKMQAPGVGGSARNVCNCRCCLLQRAKWALDDDELKTLQERAAFFGLDKTQSFNDFKQKYLKLPDNADTMNVKEYDVLAYTQKLKGAMSSSDYDEYMKILTEHSNTSLQKLYAKYADKISGVSKGKSGYYRPADNKLVFSYPIQRYIDNGKSKYGTLAHEYGHFFDAKADYEGLHFNEVETIHSKTKYQTNRFAKVASSSDEFLTAVRKDRQFLKSILTDDVEKELRDHDASGGVQDAIDGLLSHRINWGHGDKYYNRKYHSVKQLKEHKGLQAAYKELGIDASNLSKVANECRVYESASEMWANIMGAEVNGGSELEYVKKYLPNSYEAFIEIMKGVK</sequence>
<organism evidence="3 4">
    <name type="scientific">Dorea formicigenerans</name>
    <dbReference type="NCBI Taxonomy" id="39486"/>
    <lineage>
        <taxon>Bacteria</taxon>
        <taxon>Bacillati</taxon>
        <taxon>Bacillota</taxon>
        <taxon>Clostridia</taxon>
        <taxon>Lachnospirales</taxon>
        <taxon>Lachnospiraceae</taxon>
        <taxon>Dorea</taxon>
    </lineage>
</organism>
<evidence type="ECO:0000313" key="3">
    <source>
        <dbReference type="EMBL" id="RHL88575.1"/>
    </source>
</evidence>
<gene>
    <name evidence="3" type="ORF">DWZ98_05990</name>
</gene>
<dbReference type="RefSeq" id="WP_118427114.1">
    <property type="nucleotide sequence ID" value="NZ_QRPD01000004.1"/>
</dbReference>
<dbReference type="EMBL" id="QRPD01000004">
    <property type="protein sequence ID" value="RHL88575.1"/>
    <property type="molecule type" value="Genomic_DNA"/>
</dbReference>
<feature type="coiled-coil region" evidence="1">
    <location>
        <begin position="13"/>
        <end position="40"/>
    </location>
</feature>
<dbReference type="AlphaFoldDB" id="A0A415N157"/>
<reference evidence="3 4" key="1">
    <citation type="submission" date="2018-08" db="EMBL/GenBank/DDBJ databases">
        <title>A genome reference for cultivated species of the human gut microbiota.</title>
        <authorList>
            <person name="Zou Y."/>
            <person name="Xue W."/>
            <person name="Luo G."/>
        </authorList>
    </citation>
    <scope>NUCLEOTIDE SEQUENCE [LARGE SCALE GENOMIC DNA]</scope>
    <source>
        <strain evidence="3 4">AF36-1BH</strain>
    </source>
</reference>
<dbReference type="InterPro" id="IPR006528">
    <property type="entry name" value="Phage_head_morphogenesis_dom"/>
</dbReference>
<proteinExistence type="predicted"/>
<comment type="caution">
    <text evidence="3">The sequence shown here is derived from an EMBL/GenBank/DDBJ whole genome shotgun (WGS) entry which is preliminary data.</text>
</comment>
<evidence type="ECO:0000313" key="4">
    <source>
        <dbReference type="Proteomes" id="UP000283325"/>
    </source>
</evidence>
<dbReference type="Pfam" id="PF04233">
    <property type="entry name" value="Phage_Mu_F"/>
    <property type="match status" value="1"/>
</dbReference>
<protein>
    <recommendedName>
        <fullName evidence="2">Phage head morphogenesis domain-containing protein</fullName>
    </recommendedName>
</protein>
<feature type="domain" description="Phage head morphogenesis" evidence="2">
    <location>
        <begin position="145"/>
        <end position="268"/>
    </location>
</feature>